<sequence length="530" mass="57374">MLGSMQDMELRVSRIIDHAAREHAGRSIVTRWADGSESRTTWAGIADDAKRLAQALERLGLQPGDRIATLAMNHANHLVAWYGAMGMGGVIHTINPRLFDDQLVYIGNHAGDRVLLYDRMFQPIVDRLKSRWTSIEHYVVMDGEGPGTLAELLAAEDGDYAWVEGPERDPCMLAYTSGTTGDPKGVLYTHRSSVIHALTVITPAVFNLSSRSIVQPVVPMFHAAGWGLPLAVPIAGASYVFSAINDPAVLCDLMTRYKVTHSAGVPTVWLGVFGHIDAGNPPPAHLKFASVGGSAAPRAMIERLMGMGMEVAHLWGMTETSPVGTAGQRPPEWDEMSRDAQLDLVSKQGQIPFGIELRVVDDAGNVLPRDGTSSGQLQVRGPWVIQRYYGATEDAVDADGWFDTGDVSVLHPDGTMQITDRSKDVIKSGGEWISSVDLENAAIGCPGVAEAAAIAIPHPKWDERPLLVVVRKPGSNVAAADIQQHLAGQVAKWWLPDEIVFVDELPHTATGKLLKTALRERFRGHVLTGA</sequence>
<dbReference type="SUPFAM" id="SSF56801">
    <property type="entry name" value="Acetyl-CoA synthetase-like"/>
    <property type="match status" value="1"/>
</dbReference>
<dbReference type="InterPro" id="IPR042099">
    <property type="entry name" value="ANL_N_sf"/>
</dbReference>
<comment type="similarity">
    <text evidence="1">Belongs to the ATP-dependent AMP-binding enzyme family.</text>
</comment>
<accession>A0ABS2D204</accession>
<evidence type="ECO:0000313" key="8">
    <source>
        <dbReference type="Proteomes" id="UP000763641"/>
    </source>
</evidence>
<evidence type="ECO:0000259" key="6">
    <source>
        <dbReference type="Pfam" id="PF13193"/>
    </source>
</evidence>
<reference evidence="7 8" key="1">
    <citation type="submission" date="2020-12" db="EMBL/GenBank/DDBJ databases">
        <title>Sphingomonas sp.</title>
        <authorList>
            <person name="Kim M.K."/>
        </authorList>
    </citation>
    <scope>NUCLEOTIDE SEQUENCE [LARGE SCALE GENOMIC DNA]</scope>
    <source>
        <strain evidence="7 8">BT552</strain>
    </source>
</reference>
<evidence type="ECO:0000256" key="4">
    <source>
        <dbReference type="ARBA" id="ARBA00023098"/>
    </source>
</evidence>
<keyword evidence="3" id="KW-0276">Fatty acid metabolism</keyword>
<dbReference type="EMBL" id="JAFEMC010000001">
    <property type="protein sequence ID" value="MBM6574956.1"/>
    <property type="molecule type" value="Genomic_DNA"/>
</dbReference>
<dbReference type="InterPro" id="IPR020845">
    <property type="entry name" value="AMP-binding_CS"/>
</dbReference>
<name>A0ABS2D204_9SPHN</name>
<dbReference type="InterPro" id="IPR000873">
    <property type="entry name" value="AMP-dep_synth/lig_dom"/>
</dbReference>
<protein>
    <submittedName>
        <fullName evidence="7">Long-chain fatty acid--CoA ligase</fullName>
    </submittedName>
</protein>
<gene>
    <name evidence="7" type="ORF">ILT43_01115</name>
</gene>
<dbReference type="NCBIfam" id="NF004837">
    <property type="entry name" value="PRK06187.1"/>
    <property type="match status" value="1"/>
</dbReference>
<keyword evidence="8" id="KW-1185">Reference proteome</keyword>
<feature type="domain" description="AMP-dependent synthetase/ligase" evidence="5">
    <location>
        <begin position="17"/>
        <end position="389"/>
    </location>
</feature>
<dbReference type="Pfam" id="PF00501">
    <property type="entry name" value="AMP-binding"/>
    <property type="match status" value="1"/>
</dbReference>
<dbReference type="PROSITE" id="PS00455">
    <property type="entry name" value="AMP_BINDING"/>
    <property type="match status" value="1"/>
</dbReference>
<dbReference type="GO" id="GO:0016874">
    <property type="term" value="F:ligase activity"/>
    <property type="evidence" value="ECO:0007669"/>
    <property type="project" value="UniProtKB-KW"/>
</dbReference>
<evidence type="ECO:0000256" key="1">
    <source>
        <dbReference type="ARBA" id="ARBA00006432"/>
    </source>
</evidence>
<evidence type="ECO:0000259" key="5">
    <source>
        <dbReference type="Pfam" id="PF00501"/>
    </source>
</evidence>
<dbReference type="InterPro" id="IPR045851">
    <property type="entry name" value="AMP-bd_C_sf"/>
</dbReference>
<dbReference type="CDD" id="cd12119">
    <property type="entry name" value="ttLC_FACS_AlkK_like"/>
    <property type="match status" value="1"/>
</dbReference>
<dbReference type="PANTHER" id="PTHR43859">
    <property type="entry name" value="ACYL-ACTIVATING ENZYME"/>
    <property type="match status" value="1"/>
</dbReference>
<proteinExistence type="inferred from homology"/>
<evidence type="ECO:0000256" key="3">
    <source>
        <dbReference type="ARBA" id="ARBA00022832"/>
    </source>
</evidence>
<feature type="domain" description="AMP-binding enzyme C-terminal" evidence="6">
    <location>
        <begin position="438"/>
        <end position="512"/>
    </location>
</feature>
<dbReference type="Gene3D" id="3.30.300.30">
    <property type="match status" value="1"/>
</dbReference>
<keyword evidence="4" id="KW-0443">Lipid metabolism</keyword>
<dbReference type="Pfam" id="PF13193">
    <property type="entry name" value="AMP-binding_C"/>
    <property type="match status" value="1"/>
</dbReference>
<dbReference type="PANTHER" id="PTHR43859:SF4">
    <property type="entry name" value="BUTANOATE--COA LIGASE AAE1-RELATED"/>
    <property type="match status" value="1"/>
</dbReference>
<keyword evidence="2 7" id="KW-0436">Ligase</keyword>
<dbReference type="Gene3D" id="3.40.50.12780">
    <property type="entry name" value="N-terminal domain of ligase-like"/>
    <property type="match status" value="1"/>
</dbReference>
<evidence type="ECO:0000313" key="7">
    <source>
        <dbReference type="EMBL" id="MBM6574956.1"/>
    </source>
</evidence>
<dbReference type="Proteomes" id="UP000763641">
    <property type="component" value="Unassembled WGS sequence"/>
</dbReference>
<evidence type="ECO:0000256" key="2">
    <source>
        <dbReference type="ARBA" id="ARBA00022598"/>
    </source>
</evidence>
<organism evidence="7 8">
    <name type="scientific">Sphingomonas longa</name>
    <dbReference type="NCBI Taxonomy" id="2778730"/>
    <lineage>
        <taxon>Bacteria</taxon>
        <taxon>Pseudomonadati</taxon>
        <taxon>Pseudomonadota</taxon>
        <taxon>Alphaproteobacteria</taxon>
        <taxon>Sphingomonadales</taxon>
        <taxon>Sphingomonadaceae</taxon>
        <taxon>Sphingomonas</taxon>
    </lineage>
</organism>
<dbReference type="InterPro" id="IPR025110">
    <property type="entry name" value="AMP-bd_C"/>
</dbReference>
<comment type="caution">
    <text evidence="7">The sequence shown here is derived from an EMBL/GenBank/DDBJ whole genome shotgun (WGS) entry which is preliminary data.</text>
</comment>